<accession>A0A919XT19</accession>
<comment type="caution">
    <text evidence="1">The sequence shown here is derived from an EMBL/GenBank/DDBJ whole genome shotgun (WGS) entry which is preliminary data.</text>
</comment>
<reference evidence="1 2" key="1">
    <citation type="submission" date="2021-03" db="EMBL/GenBank/DDBJ databases">
        <title>Antimicrobial resistance genes in bacteria isolated from Japanese honey, and their potential for conferring macrolide and lincosamide resistance in the American foulbrood pathogen Paenibacillus larvae.</title>
        <authorList>
            <person name="Okamoto M."/>
            <person name="Kumagai M."/>
            <person name="Kanamori H."/>
            <person name="Takamatsu D."/>
        </authorList>
    </citation>
    <scope>NUCLEOTIDE SEQUENCE [LARGE SCALE GENOMIC DNA]</scope>
    <source>
        <strain evidence="1 2">J41TS12</strain>
    </source>
</reference>
<dbReference type="RefSeq" id="WP_212938725.1">
    <property type="nucleotide sequence ID" value="NZ_BORR01000003.1"/>
</dbReference>
<dbReference type="SUPFAM" id="SSF81301">
    <property type="entry name" value="Nucleotidyltransferase"/>
    <property type="match status" value="1"/>
</dbReference>
<dbReference type="Gene3D" id="3.30.460.40">
    <property type="match status" value="1"/>
</dbReference>
<name>A0A919XT19_9BACL</name>
<dbReference type="Proteomes" id="UP000681162">
    <property type="component" value="Unassembled WGS sequence"/>
</dbReference>
<evidence type="ECO:0000313" key="2">
    <source>
        <dbReference type="Proteomes" id="UP000681162"/>
    </source>
</evidence>
<proteinExistence type="predicted"/>
<dbReference type="InterPro" id="IPR043519">
    <property type="entry name" value="NT_sf"/>
</dbReference>
<gene>
    <name evidence="1" type="ORF">J41TS12_12510</name>
</gene>
<organism evidence="1 2">
    <name type="scientific">Paenibacillus antibioticophila</name>
    <dbReference type="NCBI Taxonomy" id="1274374"/>
    <lineage>
        <taxon>Bacteria</taxon>
        <taxon>Bacillati</taxon>
        <taxon>Bacillota</taxon>
        <taxon>Bacilli</taxon>
        <taxon>Bacillales</taxon>
        <taxon>Paenibacillaceae</taxon>
        <taxon>Paenibacillus</taxon>
    </lineage>
</organism>
<evidence type="ECO:0000313" key="1">
    <source>
        <dbReference type="EMBL" id="GIO36390.1"/>
    </source>
</evidence>
<keyword evidence="2" id="KW-1185">Reference proteome</keyword>
<dbReference type="AlphaFoldDB" id="A0A919XT19"/>
<protein>
    <submittedName>
        <fullName evidence="1">Uncharacterized protein</fullName>
    </submittedName>
</protein>
<dbReference type="EMBL" id="BORR01000003">
    <property type="protein sequence ID" value="GIO36390.1"/>
    <property type="molecule type" value="Genomic_DNA"/>
</dbReference>
<sequence>MSWNQALKAFCDLYTASKLSTKWIVVGSVGSVLQHASMSPNDLDIYVKDIEAVKQLAGLLAQYNLKKKSERSYFDSDWHSSDEEPYFTQSFSSGFTWTKGKWKIQEFDVEVVHISNSAGIPDSDSGEGIWEGGRYIWELIKHVEFENHLVPVVPLEIQLESNIRRKRQDRADAILNALMLHGYDKDLLAKALSSTSKVSSETVAALL</sequence>